<comment type="cofactor">
    <cofactor evidence="1">
        <name>pyridoxal 5'-phosphate</name>
        <dbReference type="ChEBI" id="CHEBI:597326"/>
    </cofactor>
</comment>
<dbReference type="CDD" id="cd00616">
    <property type="entry name" value="AHBA_syn"/>
    <property type="match status" value="1"/>
</dbReference>
<dbReference type="PANTHER" id="PTHR30244">
    <property type="entry name" value="TRANSAMINASE"/>
    <property type="match status" value="1"/>
</dbReference>
<proteinExistence type="inferred from homology"/>
<evidence type="ECO:0000256" key="1">
    <source>
        <dbReference type="ARBA" id="ARBA00001933"/>
    </source>
</evidence>
<comment type="similarity">
    <text evidence="4">Belongs to the DegT/DnrJ/EryC1 family.</text>
</comment>
<dbReference type="GO" id="GO:0030170">
    <property type="term" value="F:pyridoxal phosphate binding"/>
    <property type="evidence" value="ECO:0007669"/>
    <property type="project" value="TreeGrafter"/>
</dbReference>
<comment type="caution">
    <text evidence="5">The sequence shown here is derived from an EMBL/GenBank/DDBJ whole genome shotgun (WGS) entry which is preliminary data.</text>
</comment>
<protein>
    <submittedName>
        <fullName evidence="5">Uncharacterized protein</fullName>
    </submittedName>
</protein>
<keyword evidence="6" id="KW-1185">Reference proteome</keyword>
<dbReference type="InterPro" id="IPR000653">
    <property type="entry name" value="DegT/StrS_aminotransferase"/>
</dbReference>
<dbReference type="GO" id="GO:0008483">
    <property type="term" value="F:transaminase activity"/>
    <property type="evidence" value="ECO:0007669"/>
    <property type="project" value="TreeGrafter"/>
</dbReference>
<evidence type="ECO:0000256" key="2">
    <source>
        <dbReference type="PIRSR" id="PIRSR000390-1"/>
    </source>
</evidence>
<reference evidence="6" key="1">
    <citation type="submission" date="2019-06" db="EMBL/GenBank/DDBJ databases">
        <title>Gordonia isolated from sludge of a wastewater treatment plant.</title>
        <authorList>
            <person name="Tamura T."/>
            <person name="Aoyama K."/>
            <person name="Kang Y."/>
            <person name="Saito S."/>
            <person name="Akiyama N."/>
            <person name="Yazawa K."/>
            <person name="Gonoi T."/>
            <person name="Mikami Y."/>
        </authorList>
    </citation>
    <scope>NUCLEOTIDE SEQUENCE [LARGE SCALE GENOMIC DNA]</scope>
    <source>
        <strain evidence="6">NBRC 107697</strain>
    </source>
</reference>
<dbReference type="RefSeq" id="WP_161928313.1">
    <property type="nucleotide sequence ID" value="NZ_BJOU01000013.1"/>
</dbReference>
<dbReference type="EMBL" id="BJOU01000013">
    <property type="protein sequence ID" value="GED98946.1"/>
    <property type="molecule type" value="Genomic_DNA"/>
</dbReference>
<dbReference type="SUPFAM" id="SSF53383">
    <property type="entry name" value="PLP-dependent transferases"/>
    <property type="match status" value="1"/>
</dbReference>
<gene>
    <name evidence="5" type="ORF">nbrc107697_29850</name>
</gene>
<feature type="active site" description="Proton acceptor" evidence="2">
    <location>
        <position position="200"/>
    </location>
</feature>
<dbReference type="InterPro" id="IPR015421">
    <property type="entry name" value="PyrdxlP-dep_Trfase_major"/>
</dbReference>
<feature type="modified residue" description="N6-(pyridoxal phosphate)lysine" evidence="3">
    <location>
        <position position="200"/>
    </location>
</feature>
<keyword evidence="3 4" id="KW-0663">Pyridoxal phosphate</keyword>
<evidence type="ECO:0000313" key="6">
    <source>
        <dbReference type="Proteomes" id="UP000444980"/>
    </source>
</evidence>
<dbReference type="Proteomes" id="UP000444980">
    <property type="component" value="Unassembled WGS sequence"/>
</dbReference>
<accession>A0A7I9V184</accession>
<name>A0A7I9V184_9ACTN</name>
<organism evidence="5 6">
    <name type="scientific">Gordonia crocea</name>
    <dbReference type="NCBI Taxonomy" id="589162"/>
    <lineage>
        <taxon>Bacteria</taxon>
        <taxon>Bacillati</taxon>
        <taxon>Actinomycetota</taxon>
        <taxon>Actinomycetes</taxon>
        <taxon>Mycobacteriales</taxon>
        <taxon>Gordoniaceae</taxon>
        <taxon>Gordonia</taxon>
    </lineage>
</organism>
<evidence type="ECO:0000256" key="3">
    <source>
        <dbReference type="PIRSR" id="PIRSR000390-2"/>
    </source>
</evidence>
<evidence type="ECO:0000313" key="5">
    <source>
        <dbReference type="EMBL" id="GED98946.1"/>
    </source>
</evidence>
<dbReference type="InterPro" id="IPR015422">
    <property type="entry name" value="PyrdxlP-dep_Trfase_small"/>
</dbReference>
<dbReference type="AlphaFoldDB" id="A0A7I9V184"/>
<dbReference type="Gene3D" id="3.40.640.10">
    <property type="entry name" value="Type I PLP-dependent aspartate aminotransferase-like (Major domain)"/>
    <property type="match status" value="1"/>
</dbReference>
<dbReference type="PIRSF" id="PIRSF000390">
    <property type="entry name" value="PLP_StrS"/>
    <property type="match status" value="1"/>
</dbReference>
<dbReference type="Pfam" id="PF01041">
    <property type="entry name" value="DegT_DnrJ_EryC1"/>
    <property type="match status" value="1"/>
</dbReference>
<sequence>MGDPETIAPQLPPLAWGTWPFTTPEIDAAVRRVLHSGRWAISGMKGQAPSEEKRFAAEFADYLGVGAVAPTANGSSALVAALSACGVSYGDEVLVPGLAWVACASAVVRVGAVPVFVDIDPETFAMDPRAAAALIGPRVTAVLVTHLSSSIADLDEFEQLCERHGIVMIEDCSQAHGAVWRGRRVGAHGRAAAFSFQSSKLLTSGEGGAAVTRDPSLSDGLQQLRADGRVWSDEGADEGFPDLVPGRGWQGHNHCLTEIQAAILRVALPMLDAQNEVRVQRVEHLESALDEVEGVRTVRRRDDPRVDRETFWHLPIQIDAEAFGGASAEVVRSELSRLVGLFLEPVGAPMPQHRLYRPGLYRRFPAEHVERLVQPAGDLRGADHLAATCFTLPHHALLVDPSVLDRFVERLSLLQTAFRR</sequence>
<dbReference type="Gene3D" id="3.90.1150.10">
    <property type="entry name" value="Aspartate Aminotransferase, domain 1"/>
    <property type="match status" value="1"/>
</dbReference>
<dbReference type="OrthoDB" id="9804264at2"/>
<evidence type="ECO:0000256" key="4">
    <source>
        <dbReference type="RuleBase" id="RU004508"/>
    </source>
</evidence>
<dbReference type="PANTHER" id="PTHR30244:SF34">
    <property type="entry name" value="DTDP-4-AMINO-4,6-DIDEOXYGALACTOSE TRANSAMINASE"/>
    <property type="match status" value="1"/>
</dbReference>
<dbReference type="GO" id="GO:0000271">
    <property type="term" value="P:polysaccharide biosynthetic process"/>
    <property type="evidence" value="ECO:0007669"/>
    <property type="project" value="TreeGrafter"/>
</dbReference>
<dbReference type="InterPro" id="IPR015424">
    <property type="entry name" value="PyrdxlP-dep_Trfase"/>
</dbReference>